<proteinExistence type="predicted"/>
<dbReference type="RefSeq" id="WP_168976168.1">
    <property type="nucleotide sequence ID" value="NZ_JABAGO010000046.1"/>
</dbReference>
<dbReference type="AlphaFoldDB" id="A0A848CYD3"/>
<protein>
    <submittedName>
        <fullName evidence="1">Uncharacterized protein</fullName>
    </submittedName>
</protein>
<organism evidence="1 2">
    <name type="scientific">Aneurinibacillus aneurinilyticus</name>
    <name type="common">Bacillus aneurinolyticus</name>
    <dbReference type="NCBI Taxonomy" id="1391"/>
    <lineage>
        <taxon>Bacteria</taxon>
        <taxon>Bacillati</taxon>
        <taxon>Bacillota</taxon>
        <taxon>Bacilli</taxon>
        <taxon>Bacillales</taxon>
        <taxon>Paenibacillaceae</taxon>
        <taxon>Aneurinibacillus group</taxon>
        <taxon>Aneurinibacillus</taxon>
    </lineage>
</organism>
<name>A0A848CYD3_ANEAE</name>
<reference evidence="1 2" key="1">
    <citation type="submission" date="2020-04" db="EMBL/GenBank/DDBJ databases">
        <authorList>
            <person name="Hitch T.C.A."/>
            <person name="Wylensek D."/>
            <person name="Clavel T."/>
        </authorList>
    </citation>
    <scope>NUCLEOTIDE SEQUENCE [LARGE SCALE GENOMIC DNA]</scope>
    <source>
        <strain evidence="1 2">WB01_D5_05</strain>
    </source>
</reference>
<dbReference type="EMBL" id="JABAGO010000046">
    <property type="protein sequence ID" value="NMF00446.1"/>
    <property type="molecule type" value="Genomic_DNA"/>
</dbReference>
<sequence>MGKLGFLFLGIIFMLVFSPESLKEVTGGQKKNEEVWITKEVGKDQSKYSYKVPEGGRPLSKEELWLIGQGAAAVSRNVGKIEIESVFILNKENNAVYPLIISANLVEKEGQFFQTFTILMKDPEAFQKKNPSAIIICKSDKELIEAIQNKPDGTFLVSKNRNTAFFIDSQEIEEEKDRVLVSFRVGPNSIAYLGFLEKEGKFNKQLPLFLKIVDTVTFVK</sequence>
<evidence type="ECO:0000313" key="2">
    <source>
        <dbReference type="Proteomes" id="UP000561326"/>
    </source>
</evidence>
<dbReference type="Proteomes" id="UP000561326">
    <property type="component" value="Unassembled WGS sequence"/>
</dbReference>
<gene>
    <name evidence="1" type="ORF">HF838_19680</name>
</gene>
<accession>A0A848CYD3</accession>
<comment type="caution">
    <text evidence="1">The sequence shown here is derived from an EMBL/GenBank/DDBJ whole genome shotgun (WGS) entry which is preliminary data.</text>
</comment>
<evidence type="ECO:0000313" key="1">
    <source>
        <dbReference type="EMBL" id="NMF00446.1"/>
    </source>
</evidence>